<feature type="domain" description="PilY1 beta-propeller" evidence="3">
    <location>
        <begin position="578"/>
        <end position="770"/>
    </location>
</feature>
<evidence type="ECO:0000313" key="4">
    <source>
        <dbReference type="EMBL" id="PZN81860.1"/>
    </source>
</evidence>
<dbReference type="EMBL" id="QJPH01000250">
    <property type="protein sequence ID" value="PZN81860.1"/>
    <property type="molecule type" value="Genomic_DNA"/>
</dbReference>
<dbReference type="InterPro" id="IPR008707">
    <property type="entry name" value="B-propeller_PilY1"/>
</dbReference>
<sequence>MRKKSFSATQQHIILRSKTITCSVFNIQQLDQPIAINVGEISMQKNFIVALLYGFALLWHDLSLGYQGCPYYNTDQSFAIPNYNNSAYYYTNASLSCLDIAQFPLSSCLLPLSNSNVQAQDYYPSSSALASDPVGGRVFQSMYNPTNWTGKLLSYQANLTTGDLTQITAWEAGDVLTNKNNNNNPLNPYTFFHPDADFVQYCYYGAPDPHCINTSINPMLKGYPFYVSNLSDSQINLIDNINKPGFGHSNNVEAYLSGSAITTNSQGDTLRSRPSLLGDLVNSDPLFVGSEDFNYSSLPESQSTDYPTFVNNKSQVASENYPRARMVYVGGNDGRLHGFEVGTWNRNTPNAFDSGLGTEVFSFLPGSILNNYLHHREGLFIPPPDTFATNNPLYHNYFVDGSPKAGDAYFSSNNTWRTVLLGTTGASPPDLALDWGGSIFALDITNPANPKFAAGNVLWEFTHNPGLIYDPINNPSYPYFNDWADGDLGMPLSQPSLARMQNGKWGVIVGNGYNSQNQLPILYILDITLTPKNPNFIIAKFSPCVSTTSINVTTNANPNGPKPYTAPSTITNTNYCFSGSPNGLSTPIAVDVNNDQKVDYIYAGDLQGNLWKFDVNCTGVTTRGDYLGCQSNSASADWQVANQVNGNAKPLFVACEENAQQCDLKHRQPITAKPQVGSVSSTQANTLYAANEATSPSSPNKPSVMVYFGTGSYLGLCDVESSITLGVTCPQQQNFTQQQTVYALWDRNQGTASTDNSIAGRSSLLQQTILTPSSITQNNTTTAVANVRVTSTASSNLPCYQTSCAGQTTNTTQSQQSGWYMDLSTPSNMPSERSVSFPNLLNGNIVFSTQLPTSTPCDPNTQASGWVMELDAITGNAPSNPVFLNIFGTNPLGKAPNYDLVTAKIGNATTTMAPSGIQSTVGILKTPALIYGQGVVHKYFGGSTGPTGPTTGIQMVTDPGSTQGRVSWLQLR</sequence>
<gene>
    <name evidence="4" type="ORF">DM484_07455</name>
</gene>
<dbReference type="AlphaFoldDB" id="A0A2W4T391"/>
<evidence type="ECO:0000256" key="1">
    <source>
        <dbReference type="ARBA" id="ARBA00022723"/>
    </source>
</evidence>
<keyword evidence="2" id="KW-0106">Calcium</keyword>
<accession>A0A2W4T391</accession>
<evidence type="ECO:0000256" key="2">
    <source>
        <dbReference type="ARBA" id="ARBA00022837"/>
    </source>
</evidence>
<dbReference type="Pfam" id="PF05567">
    <property type="entry name" value="T4P_PilY1"/>
    <property type="match status" value="2"/>
</dbReference>
<dbReference type="Proteomes" id="UP000249396">
    <property type="component" value="Unassembled WGS sequence"/>
</dbReference>
<keyword evidence="1" id="KW-0479">Metal-binding</keyword>
<proteinExistence type="predicted"/>
<comment type="caution">
    <text evidence="4">The sequence shown here is derived from an EMBL/GenBank/DDBJ whole genome shotgun (WGS) entry which is preliminary data.</text>
</comment>
<evidence type="ECO:0000313" key="5">
    <source>
        <dbReference type="Proteomes" id="UP000249396"/>
    </source>
</evidence>
<reference evidence="4 5" key="1">
    <citation type="journal article" date="2018" name="Aquat. Microb. Ecol.">
        <title>Gammaproteobacterial methanotrophs dominate.</title>
        <authorList>
            <person name="Rissanen A.J."/>
            <person name="Saarenheimo J."/>
            <person name="Tiirola M."/>
            <person name="Peura S."/>
            <person name="Aalto S.L."/>
            <person name="Karvinen A."/>
            <person name="Nykanen H."/>
        </authorList>
    </citation>
    <scope>NUCLEOTIDE SEQUENCE [LARGE SCALE GENOMIC DNA]</scope>
    <source>
        <strain evidence="4">AMbin10</strain>
    </source>
</reference>
<organism evidence="4 5">
    <name type="scientific">Candidatus Methylumidiphilus alinenensis</name>
    <dbReference type="NCBI Taxonomy" id="2202197"/>
    <lineage>
        <taxon>Bacteria</taxon>
        <taxon>Pseudomonadati</taxon>
        <taxon>Pseudomonadota</taxon>
        <taxon>Gammaproteobacteria</taxon>
        <taxon>Methylococcales</taxon>
        <taxon>Candidatus Methylumidiphilus</taxon>
    </lineage>
</organism>
<protein>
    <recommendedName>
        <fullName evidence="3">PilY1 beta-propeller domain-containing protein</fullName>
    </recommendedName>
</protein>
<name>A0A2W4T391_9GAMM</name>
<feature type="domain" description="PilY1 beta-propeller" evidence="3">
    <location>
        <begin position="277"/>
        <end position="527"/>
    </location>
</feature>
<dbReference type="GO" id="GO:0046872">
    <property type="term" value="F:metal ion binding"/>
    <property type="evidence" value="ECO:0007669"/>
    <property type="project" value="UniProtKB-KW"/>
</dbReference>
<evidence type="ECO:0000259" key="3">
    <source>
        <dbReference type="Pfam" id="PF05567"/>
    </source>
</evidence>